<evidence type="ECO:0000313" key="2">
    <source>
        <dbReference type="Proteomes" id="UP000219922"/>
    </source>
</evidence>
<comment type="caution">
    <text evidence="1">The sequence shown here is derived from an EMBL/GenBank/DDBJ whole genome shotgun (WGS) entry which is preliminary data.</text>
</comment>
<protein>
    <submittedName>
        <fullName evidence="1">Uncharacterized protein</fullName>
    </submittedName>
</protein>
<proteinExistence type="predicted"/>
<dbReference type="RefSeq" id="WP_098006074.1">
    <property type="nucleotide sequence ID" value="NZ_NVMX01000052.1"/>
</dbReference>
<dbReference type="EMBL" id="NVMX01000052">
    <property type="protein sequence ID" value="PDZ95590.1"/>
    <property type="molecule type" value="Genomic_DNA"/>
</dbReference>
<accession>A0A9X6SUQ9</accession>
<dbReference type="Proteomes" id="UP000219922">
    <property type="component" value="Unassembled WGS sequence"/>
</dbReference>
<organism evidence="1 2">
    <name type="scientific">Bacillus cereus</name>
    <dbReference type="NCBI Taxonomy" id="1396"/>
    <lineage>
        <taxon>Bacteria</taxon>
        <taxon>Bacillati</taxon>
        <taxon>Bacillota</taxon>
        <taxon>Bacilli</taxon>
        <taxon>Bacillales</taxon>
        <taxon>Bacillaceae</taxon>
        <taxon>Bacillus</taxon>
        <taxon>Bacillus cereus group</taxon>
    </lineage>
</organism>
<evidence type="ECO:0000313" key="1">
    <source>
        <dbReference type="EMBL" id="PDZ95590.1"/>
    </source>
</evidence>
<gene>
    <name evidence="1" type="ORF">CON36_27535</name>
</gene>
<name>A0A9X6SUQ9_BACCE</name>
<sequence>MAVKIDLKEKYKNLSESNRQTIFYMAKLIQENGAPNSKNGGTGDFIEKVTNDLKSAKPTKPTVQRLYYTYITKHSSEELAELSTYFDATFNKDSQEKTIQLNDGEDKKRMLLYKNKMIPVYEEEGKFYFVVDELLETLPVSRSNKALKNSLSVKGRKILEIEGQSQQCIDAEKVKAFLQSFLRQVQEGQQKEEIRYFVDRVHQLSLKNGEMYAEPVVQELRPIPKEVKAEIQNPSKVKIFKAEVNTQTVKVEESKPIVTKVEAKKKSAQPIIKENAPVSGKDFSILKELKTEIVKPEVAKPQEKSELTFNIDETEEMKSLTKILNNSIGYLSPEAKEKLYNLTLQNGLVNTVVATMGMLDSIQKDTSLYFVKKIEEQLKECL</sequence>
<reference evidence="1 2" key="1">
    <citation type="submission" date="2017-09" db="EMBL/GenBank/DDBJ databases">
        <title>Large-scale bioinformatics analysis of Bacillus genomes uncovers conserved roles of natural products in bacterial physiology.</title>
        <authorList>
            <consortium name="Agbiome Team Llc"/>
            <person name="Bleich R.M."/>
            <person name="Grubbs K.J."/>
            <person name="Santa Maria K.C."/>
            <person name="Allen S.E."/>
            <person name="Farag S."/>
            <person name="Shank E.A."/>
            <person name="Bowers A."/>
        </authorList>
    </citation>
    <scope>NUCLEOTIDE SEQUENCE [LARGE SCALE GENOMIC DNA]</scope>
    <source>
        <strain evidence="1 2">AFS092789</strain>
    </source>
</reference>
<dbReference type="AlphaFoldDB" id="A0A9X6SUQ9"/>